<gene>
    <name evidence="2" type="ORF">FHETE_2301</name>
</gene>
<dbReference type="PANTHER" id="PTHR24148">
    <property type="entry name" value="ANKYRIN REPEAT DOMAIN-CONTAINING PROTEIN 39 HOMOLOG-RELATED"/>
    <property type="match status" value="1"/>
</dbReference>
<dbReference type="AlphaFoldDB" id="A0A8H5WZX8"/>
<organism evidence="2 3">
    <name type="scientific">Fusarium heterosporum</name>
    <dbReference type="NCBI Taxonomy" id="42747"/>
    <lineage>
        <taxon>Eukaryota</taxon>
        <taxon>Fungi</taxon>
        <taxon>Dikarya</taxon>
        <taxon>Ascomycota</taxon>
        <taxon>Pezizomycotina</taxon>
        <taxon>Sordariomycetes</taxon>
        <taxon>Hypocreomycetidae</taxon>
        <taxon>Hypocreales</taxon>
        <taxon>Nectriaceae</taxon>
        <taxon>Fusarium</taxon>
        <taxon>Fusarium heterosporum species complex</taxon>
    </lineage>
</organism>
<evidence type="ECO:0000313" key="3">
    <source>
        <dbReference type="Proteomes" id="UP000567885"/>
    </source>
</evidence>
<accession>A0A8H5WZX8</accession>
<dbReference type="InterPro" id="IPR010730">
    <property type="entry name" value="HET"/>
</dbReference>
<feature type="domain" description="Heterokaryon incompatibility" evidence="1">
    <location>
        <begin position="31"/>
        <end position="202"/>
    </location>
</feature>
<sequence>MIRTLTLLPASSIDLEIHVKLFPIQLDNCRYEALSYTWATDDGDSSLSSSINCEGGTIKVSKNCEKALRKLRRQDTARVLWIDAICIDQNNLDERGGQVALMDLIYSKAQNVVIWLGATSKTIDSKSGRPVSDLFFDYLHPMATEIRDSKARGDFPASSRLYNHLTQQAAEYVSNGTLTPLIRGFLDVILRPWWERVWVVQEAALGVSAIMICGEKTADYDDFYSLFFQLYADPTHEGGLTFTLLEGFKHQMYSVYLVRERVDELGPATALNDVLGRSRRLRATDKRDHIFALLDIFGSFKTQLPPANYKKDEVGVFTDMATTFLRLLTPFEVLVHATNVEDGSKMPSWVTDWSQRPQFHIPPCDGLYNASGGSVASYSVSTDGKELKALGAFVDVLRSIPKVDESSYRTPYVPSRGILGYQKSCEVGFSLKDYLTGDNIREVLWRTLCWNVDAECHSPADSALGPHFDRFYEALTSDKEMAEIEKKLLEEATAFNDICVHSMPLGITTKGYLASVPWTAREGDRIVILAGGEVPFIVRKHLSDDNFRLIGSCYVHGMMNGEAFPLDRKSLEQIVIQ</sequence>
<name>A0A8H5WZX8_FUSHE</name>
<dbReference type="Pfam" id="PF06985">
    <property type="entry name" value="HET"/>
    <property type="match status" value="1"/>
</dbReference>
<dbReference type="Pfam" id="PF26639">
    <property type="entry name" value="Het-6_barrel"/>
    <property type="match status" value="1"/>
</dbReference>
<evidence type="ECO:0000313" key="2">
    <source>
        <dbReference type="EMBL" id="KAF5676174.1"/>
    </source>
</evidence>
<protein>
    <submittedName>
        <fullName evidence="2">Heterokaryon incompatibility protein</fullName>
    </submittedName>
</protein>
<evidence type="ECO:0000259" key="1">
    <source>
        <dbReference type="Pfam" id="PF06985"/>
    </source>
</evidence>
<dbReference type="OrthoDB" id="5416609at2759"/>
<dbReference type="EMBL" id="JAAGWQ010000035">
    <property type="protein sequence ID" value="KAF5676174.1"/>
    <property type="molecule type" value="Genomic_DNA"/>
</dbReference>
<keyword evidence="3" id="KW-1185">Reference proteome</keyword>
<reference evidence="2 3" key="1">
    <citation type="submission" date="2020-05" db="EMBL/GenBank/DDBJ databases">
        <title>Identification and distribution of gene clusters putatively required for synthesis of sphingolipid metabolism inhibitors in phylogenetically diverse species of the filamentous fungus Fusarium.</title>
        <authorList>
            <person name="Kim H.-S."/>
            <person name="Busman M."/>
            <person name="Brown D.W."/>
            <person name="Divon H."/>
            <person name="Uhlig S."/>
            <person name="Proctor R.H."/>
        </authorList>
    </citation>
    <scope>NUCLEOTIDE SEQUENCE [LARGE SCALE GENOMIC DNA]</scope>
    <source>
        <strain evidence="2 3">NRRL 20693</strain>
    </source>
</reference>
<dbReference type="InterPro" id="IPR052895">
    <property type="entry name" value="HetReg/Transcr_Mod"/>
</dbReference>
<dbReference type="Proteomes" id="UP000567885">
    <property type="component" value="Unassembled WGS sequence"/>
</dbReference>
<dbReference type="PANTHER" id="PTHR24148:SF73">
    <property type="entry name" value="HET DOMAIN PROTEIN (AFU_ORTHOLOGUE AFUA_8G01020)"/>
    <property type="match status" value="1"/>
</dbReference>
<proteinExistence type="predicted"/>
<comment type="caution">
    <text evidence="2">The sequence shown here is derived from an EMBL/GenBank/DDBJ whole genome shotgun (WGS) entry which is preliminary data.</text>
</comment>